<keyword evidence="5 7" id="KW-1133">Transmembrane helix</keyword>
<dbReference type="Pfam" id="PF07019">
    <property type="entry name" value="EMC6"/>
    <property type="match status" value="1"/>
</dbReference>
<gene>
    <name evidence="8" type="ORF">ADUPG1_006237</name>
</gene>
<reference evidence="8" key="1">
    <citation type="submission" date="2022-03" db="EMBL/GenBank/DDBJ databases">
        <title>Draft genome sequence of Aduncisulcus paluster, a free-living microaerophilic Fornicata.</title>
        <authorList>
            <person name="Yuyama I."/>
            <person name="Kume K."/>
            <person name="Tamura T."/>
            <person name="Inagaki Y."/>
            <person name="Hashimoto T."/>
        </authorList>
    </citation>
    <scope>NUCLEOTIDE SEQUENCE</scope>
    <source>
        <strain evidence="8">NY0171</strain>
    </source>
</reference>
<evidence type="ECO:0000313" key="8">
    <source>
        <dbReference type="EMBL" id="GKT31923.1"/>
    </source>
</evidence>
<feature type="transmembrane region" description="Helical" evidence="7">
    <location>
        <begin position="72"/>
        <end position="92"/>
    </location>
</feature>
<feature type="transmembrane region" description="Helical" evidence="7">
    <location>
        <begin position="12"/>
        <end position="28"/>
    </location>
</feature>
<evidence type="ECO:0000256" key="6">
    <source>
        <dbReference type="ARBA" id="ARBA00023136"/>
    </source>
</evidence>
<accession>A0ABQ5KHC0</accession>
<keyword evidence="4" id="KW-0256">Endoplasmic reticulum</keyword>
<dbReference type="PANTHER" id="PTHR12906">
    <property type="entry name" value="PROTEIN C20ORF24 RAB5-INTERACTING PROTEIN"/>
    <property type="match status" value="1"/>
</dbReference>
<evidence type="ECO:0000313" key="9">
    <source>
        <dbReference type="Proteomes" id="UP001057375"/>
    </source>
</evidence>
<proteinExistence type="inferred from homology"/>
<protein>
    <submittedName>
        <fullName evidence="8">Rab5-interacting protein family like protein</fullName>
    </submittedName>
</protein>
<evidence type="ECO:0000256" key="5">
    <source>
        <dbReference type="ARBA" id="ARBA00022989"/>
    </source>
</evidence>
<evidence type="ECO:0000256" key="4">
    <source>
        <dbReference type="ARBA" id="ARBA00022824"/>
    </source>
</evidence>
<organism evidence="8 9">
    <name type="scientific">Aduncisulcus paluster</name>
    <dbReference type="NCBI Taxonomy" id="2918883"/>
    <lineage>
        <taxon>Eukaryota</taxon>
        <taxon>Metamonada</taxon>
        <taxon>Carpediemonas-like organisms</taxon>
        <taxon>Aduncisulcus</taxon>
    </lineage>
</organism>
<dbReference type="EMBL" id="BQXS01009781">
    <property type="protein sequence ID" value="GKT31923.1"/>
    <property type="molecule type" value="Genomic_DNA"/>
</dbReference>
<evidence type="ECO:0000256" key="3">
    <source>
        <dbReference type="ARBA" id="ARBA00022692"/>
    </source>
</evidence>
<evidence type="ECO:0000256" key="1">
    <source>
        <dbReference type="ARBA" id="ARBA00004477"/>
    </source>
</evidence>
<dbReference type="InterPro" id="IPR010742">
    <property type="entry name" value="RCAF1"/>
</dbReference>
<dbReference type="PANTHER" id="PTHR12906:SF0">
    <property type="entry name" value="GEL COMPLEX SUBUNIT OPTI"/>
    <property type="match status" value="1"/>
</dbReference>
<dbReference type="InterPro" id="IPR029008">
    <property type="entry name" value="EMC6-like"/>
</dbReference>
<comment type="caution">
    <text evidence="8">The sequence shown here is derived from an EMBL/GenBank/DDBJ whole genome shotgun (WGS) entry which is preliminary data.</text>
</comment>
<name>A0ABQ5KHC0_9EUKA</name>
<keyword evidence="9" id="KW-1185">Reference proteome</keyword>
<comment type="similarity">
    <text evidence="2">Belongs to the EMC6 family.</text>
</comment>
<evidence type="ECO:0000256" key="2">
    <source>
        <dbReference type="ARBA" id="ARBA00009436"/>
    </source>
</evidence>
<keyword evidence="6 7" id="KW-0472">Membrane</keyword>
<evidence type="ECO:0000256" key="7">
    <source>
        <dbReference type="SAM" id="Phobius"/>
    </source>
</evidence>
<feature type="transmembrane region" description="Helical" evidence="7">
    <location>
        <begin position="34"/>
        <end position="51"/>
    </location>
</feature>
<sequence>MTSAEMRISVSLFKYLISTLVGIIWGSFQFTGLISIIFAVFAVVIVQNLWYEKFLKLNIDLYGGRLKMHQEGLNMSVSGFALAWVVCYTLSIGF</sequence>
<comment type="subcellular location">
    <subcellularLocation>
        <location evidence="1">Endoplasmic reticulum membrane</location>
        <topology evidence="1">Multi-pass membrane protein</topology>
    </subcellularLocation>
</comment>
<keyword evidence="3 7" id="KW-0812">Transmembrane</keyword>
<dbReference type="Proteomes" id="UP001057375">
    <property type="component" value="Unassembled WGS sequence"/>
</dbReference>